<protein>
    <submittedName>
        <fullName evidence="1">Uncharacterized protein</fullName>
    </submittedName>
</protein>
<evidence type="ECO:0000313" key="2">
    <source>
        <dbReference type="Proteomes" id="UP000663722"/>
    </source>
</evidence>
<name>A0A975BPR3_9BACT</name>
<dbReference type="EMBL" id="CP061800">
    <property type="protein sequence ID" value="QTA89376.1"/>
    <property type="molecule type" value="Genomic_DNA"/>
</dbReference>
<dbReference type="AlphaFoldDB" id="A0A975BPR3"/>
<gene>
    <name evidence="1" type="ORF">dnm_054270</name>
</gene>
<keyword evidence="2" id="KW-1185">Reference proteome</keyword>
<evidence type="ECO:0000313" key="1">
    <source>
        <dbReference type="EMBL" id="QTA89376.1"/>
    </source>
</evidence>
<sequence>MEKPLTNLVNLVPTLRVGMQERRFASRIRLPHGTRSVRKAFPRKAWERGNEEARK</sequence>
<dbReference type="RefSeq" id="WP_207678023.1">
    <property type="nucleotide sequence ID" value="NZ_CP061800.1"/>
</dbReference>
<accession>A0A975BPR3</accession>
<organism evidence="1 2">
    <name type="scientific">Desulfonema magnum</name>
    <dbReference type="NCBI Taxonomy" id="45655"/>
    <lineage>
        <taxon>Bacteria</taxon>
        <taxon>Pseudomonadati</taxon>
        <taxon>Thermodesulfobacteriota</taxon>
        <taxon>Desulfobacteria</taxon>
        <taxon>Desulfobacterales</taxon>
        <taxon>Desulfococcaceae</taxon>
        <taxon>Desulfonema</taxon>
    </lineage>
</organism>
<proteinExistence type="predicted"/>
<reference evidence="1" key="1">
    <citation type="journal article" date="2021" name="Microb. Physiol.">
        <title>Proteogenomic Insights into the Physiology of Marine, Sulfate-Reducing, Filamentous Desulfonema limicola and Desulfonema magnum.</title>
        <authorList>
            <person name="Schnaars V."/>
            <person name="Wohlbrand L."/>
            <person name="Scheve S."/>
            <person name="Hinrichs C."/>
            <person name="Reinhardt R."/>
            <person name="Rabus R."/>
        </authorList>
    </citation>
    <scope>NUCLEOTIDE SEQUENCE</scope>
    <source>
        <strain evidence="1">4be13</strain>
    </source>
</reference>
<dbReference type="KEGG" id="dmm:dnm_054270"/>
<dbReference type="Proteomes" id="UP000663722">
    <property type="component" value="Chromosome"/>
</dbReference>